<gene>
    <name evidence="3" type="ORF">OsI_38585</name>
</gene>
<sequence length="653" mass="72868">MVFRCEDDEFDSGIQLWRSRAGSLVTFIQGVVFAIILCPLAVLYLSGLVISTSLSLWRLIQRDYGDGDGSANLTPALNVLYSLALFQGVLFFYQWVSYFAGKRRGAGAWRKLVKVYMKKTKIRCEKDPSFLEEWNLVTFAVELMKPESKSSDYVSGAMILDTILGQKDLTAQHALIRKLVGSASSRKVMKKLLWSLRSASQYNRNVRVHAARIVEKLADEISLASFPHAIRKDLLHVHSNGHDAWGDIVAESLQLMFQLVSVPGKTSDKLRSQIFKTNKDAITITIVEKIIRCEQCRCNEKLHVQAIKIRTQQKHPTEASSTMTASNMGTEHSKTKIEMLVNIFLCKENKDASTRKMSGETLATLLSDQNKSNANANATIIFRASDTVVHDLKKVLLDVREETEYRICAAEILEHLHRTKEASYLKKLMEVMKYVLPEILKEILPSPSKQGEKQAEKAEKGTNGTKTDPDIEEGAGAVASKDNGDVNDQKEDIDKKNLDRMRKLHAALLSLSVAIFEKLISDGKDLDQLAGKIAPGDSASSFADKLKKMVEQNSEQTVNCLRILKIATRMIISLLKLEGCYPKKELENLMVSLSKASEQMFELEALMMLSSSDHTGKKTESIGSLVKEAQGIMENKKEKNVATTPASTMNGNQ</sequence>
<dbReference type="HOGENOM" id="CLU_009953_1_0_1"/>
<dbReference type="PANTHER" id="PTHR33115:SF22">
    <property type="entry name" value="OS12G0449900 PROTEIN"/>
    <property type="match status" value="1"/>
</dbReference>
<evidence type="ECO:0000256" key="2">
    <source>
        <dbReference type="SAM" id="Phobius"/>
    </source>
</evidence>
<keyword evidence="2" id="KW-1133">Transmembrane helix</keyword>
<evidence type="ECO:0000313" key="3">
    <source>
        <dbReference type="EMBL" id="EEC69421.1"/>
    </source>
</evidence>
<reference evidence="3 4" key="1">
    <citation type="journal article" date="2005" name="PLoS Biol.">
        <title>The genomes of Oryza sativa: a history of duplications.</title>
        <authorList>
            <person name="Yu J."/>
            <person name="Wang J."/>
            <person name="Lin W."/>
            <person name="Li S."/>
            <person name="Li H."/>
            <person name="Zhou J."/>
            <person name="Ni P."/>
            <person name="Dong W."/>
            <person name="Hu S."/>
            <person name="Zeng C."/>
            <person name="Zhang J."/>
            <person name="Zhang Y."/>
            <person name="Li R."/>
            <person name="Xu Z."/>
            <person name="Li S."/>
            <person name="Li X."/>
            <person name="Zheng H."/>
            <person name="Cong L."/>
            <person name="Lin L."/>
            <person name="Yin J."/>
            <person name="Geng J."/>
            <person name="Li G."/>
            <person name="Shi J."/>
            <person name="Liu J."/>
            <person name="Lv H."/>
            <person name="Li J."/>
            <person name="Wang J."/>
            <person name="Deng Y."/>
            <person name="Ran L."/>
            <person name="Shi X."/>
            <person name="Wang X."/>
            <person name="Wu Q."/>
            <person name="Li C."/>
            <person name="Ren X."/>
            <person name="Wang J."/>
            <person name="Wang X."/>
            <person name="Li D."/>
            <person name="Liu D."/>
            <person name="Zhang X."/>
            <person name="Ji Z."/>
            <person name="Zhao W."/>
            <person name="Sun Y."/>
            <person name="Zhang Z."/>
            <person name="Bao J."/>
            <person name="Han Y."/>
            <person name="Dong L."/>
            <person name="Ji J."/>
            <person name="Chen P."/>
            <person name="Wu S."/>
            <person name="Liu J."/>
            <person name="Xiao Y."/>
            <person name="Bu D."/>
            <person name="Tan J."/>
            <person name="Yang L."/>
            <person name="Ye C."/>
            <person name="Zhang J."/>
            <person name="Xu J."/>
            <person name="Zhou Y."/>
            <person name="Yu Y."/>
            <person name="Zhang B."/>
            <person name="Zhuang S."/>
            <person name="Wei H."/>
            <person name="Liu B."/>
            <person name="Lei M."/>
            <person name="Yu H."/>
            <person name="Li Y."/>
            <person name="Xu H."/>
            <person name="Wei S."/>
            <person name="He X."/>
            <person name="Fang L."/>
            <person name="Zhang Z."/>
            <person name="Zhang Y."/>
            <person name="Huang X."/>
            <person name="Su Z."/>
            <person name="Tong W."/>
            <person name="Li J."/>
            <person name="Tong Z."/>
            <person name="Li S."/>
            <person name="Ye J."/>
            <person name="Wang L."/>
            <person name="Fang L."/>
            <person name="Lei T."/>
            <person name="Chen C."/>
            <person name="Chen H."/>
            <person name="Xu Z."/>
            <person name="Li H."/>
            <person name="Huang H."/>
            <person name="Zhang F."/>
            <person name="Xu H."/>
            <person name="Li N."/>
            <person name="Zhao C."/>
            <person name="Li S."/>
            <person name="Dong L."/>
            <person name="Huang Y."/>
            <person name="Li L."/>
            <person name="Xi Y."/>
            <person name="Qi Q."/>
            <person name="Li W."/>
            <person name="Zhang B."/>
            <person name="Hu W."/>
            <person name="Zhang Y."/>
            <person name="Tian X."/>
            <person name="Jiao Y."/>
            <person name="Liang X."/>
            <person name="Jin J."/>
            <person name="Gao L."/>
            <person name="Zheng W."/>
            <person name="Hao B."/>
            <person name="Liu S."/>
            <person name="Wang W."/>
            <person name="Yuan L."/>
            <person name="Cao M."/>
            <person name="McDermott J."/>
            <person name="Samudrala R."/>
            <person name="Wang J."/>
            <person name="Wong G.K."/>
            <person name="Yang H."/>
        </authorList>
    </citation>
    <scope>NUCLEOTIDE SEQUENCE [LARGE SCALE GENOMIC DNA]</scope>
    <source>
        <strain evidence="4">cv. 93-11</strain>
    </source>
</reference>
<dbReference type="Proteomes" id="UP000007015">
    <property type="component" value="Chromosome 12"/>
</dbReference>
<keyword evidence="4" id="KW-1185">Reference proteome</keyword>
<feature type="compositionally biased region" description="Basic and acidic residues" evidence="1">
    <location>
        <begin position="482"/>
        <end position="494"/>
    </location>
</feature>
<protein>
    <submittedName>
        <fullName evidence="3">Uncharacterized protein</fullName>
    </submittedName>
</protein>
<feature type="region of interest" description="Disordered" evidence="1">
    <location>
        <begin position="634"/>
        <end position="653"/>
    </location>
</feature>
<organism evidence="3 4">
    <name type="scientific">Oryza sativa subsp. indica</name>
    <name type="common">Rice</name>
    <dbReference type="NCBI Taxonomy" id="39946"/>
    <lineage>
        <taxon>Eukaryota</taxon>
        <taxon>Viridiplantae</taxon>
        <taxon>Streptophyta</taxon>
        <taxon>Embryophyta</taxon>
        <taxon>Tracheophyta</taxon>
        <taxon>Spermatophyta</taxon>
        <taxon>Magnoliopsida</taxon>
        <taxon>Liliopsida</taxon>
        <taxon>Poales</taxon>
        <taxon>Poaceae</taxon>
        <taxon>BOP clade</taxon>
        <taxon>Oryzoideae</taxon>
        <taxon>Oryzeae</taxon>
        <taxon>Oryzinae</taxon>
        <taxon>Oryza</taxon>
        <taxon>Oryza sativa</taxon>
    </lineage>
</organism>
<dbReference type="STRING" id="39946.B8BMA1"/>
<feature type="compositionally biased region" description="Basic and acidic residues" evidence="1">
    <location>
        <begin position="450"/>
        <end position="460"/>
    </location>
</feature>
<feature type="compositionally biased region" description="Polar residues" evidence="1">
    <location>
        <begin position="641"/>
        <end position="653"/>
    </location>
</feature>
<evidence type="ECO:0000313" key="4">
    <source>
        <dbReference type="Proteomes" id="UP000007015"/>
    </source>
</evidence>
<keyword evidence="2" id="KW-0472">Membrane</keyword>
<feature type="region of interest" description="Disordered" evidence="1">
    <location>
        <begin position="447"/>
        <end position="494"/>
    </location>
</feature>
<dbReference type="Gramene" id="BGIOSGA036065-TA">
    <property type="protein sequence ID" value="BGIOSGA036065-PA"/>
    <property type="gene ID" value="BGIOSGA036065"/>
</dbReference>
<dbReference type="SUPFAM" id="SSF48371">
    <property type="entry name" value="ARM repeat"/>
    <property type="match status" value="1"/>
</dbReference>
<dbReference type="EMBL" id="CM000137">
    <property type="protein sequence ID" value="EEC69421.1"/>
    <property type="molecule type" value="Genomic_DNA"/>
</dbReference>
<dbReference type="PANTHER" id="PTHR33115">
    <property type="entry name" value="ARM REPEAT SUPERFAMILY PROTEIN"/>
    <property type="match status" value="1"/>
</dbReference>
<evidence type="ECO:0000256" key="1">
    <source>
        <dbReference type="SAM" id="MobiDB-lite"/>
    </source>
</evidence>
<dbReference type="AlphaFoldDB" id="B8BMA1"/>
<feature type="transmembrane region" description="Helical" evidence="2">
    <location>
        <begin position="80"/>
        <end position="101"/>
    </location>
</feature>
<keyword evidence="2" id="KW-0812">Transmembrane</keyword>
<feature type="transmembrane region" description="Helical" evidence="2">
    <location>
        <begin position="27"/>
        <end position="60"/>
    </location>
</feature>
<dbReference type="InterPro" id="IPR016024">
    <property type="entry name" value="ARM-type_fold"/>
</dbReference>
<accession>B8BMA1</accession>
<proteinExistence type="predicted"/>
<dbReference type="OMA" id="REPRANC"/>
<name>B8BMA1_ORYSI</name>